<protein>
    <submittedName>
        <fullName evidence="2">Uncharacterized protein</fullName>
    </submittedName>
</protein>
<evidence type="ECO:0000256" key="1">
    <source>
        <dbReference type="SAM" id="Phobius"/>
    </source>
</evidence>
<dbReference type="Proteomes" id="UP000192140">
    <property type="component" value="Unassembled WGS sequence"/>
</dbReference>
<keyword evidence="1" id="KW-0812">Transmembrane</keyword>
<evidence type="ECO:0000313" key="2">
    <source>
        <dbReference type="EMBL" id="CVI59700.1"/>
    </source>
</evidence>
<dbReference type="AlphaFoldDB" id="A0A1S7TZD8"/>
<dbReference type="EMBL" id="FCNP01000033">
    <property type="protein sequence ID" value="CVI59700.1"/>
    <property type="molecule type" value="Genomic_DNA"/>
</dbReference>
<name>A0A1S7TZD8_9HYPH</name>
<evidence type="ECO:0000313" key="3">
    <source>
        <dbReference type="Proteomes" id="UP000192140"/>
    </source>
</evidence>
<keyword evidence="1" id="KW-0472">Membrane</keyword>
<reference evidence="2" key="1">
    <citation type="submission" date="2016-01" db="EMBL/GenBank/DDBJ databases">
        <authorList>
            <person name="Regsiter A."/>
            <person name="william w."/>
        </authorList>
    </citation>
    <scope>NUCLEOTIDE SEQUENCE</scope>
    <source>
        <strain evidence="2">NCPPB 1641</strain>
    </source>
</reference>
<keyword evidence="1" id="KW-1133">Transmembrane helix</keyword>
<feature type="transmembrane region" description="Helical" evidence="1">
    <location>
        <begin position="21"/>
        <end position="41"/>
    </location>
</feature>
<accession>A0A1S7TZD8</accession>
<organism evidence="2 3">
    <name type="scientific">Agrobacterium deltaense NCPPB 1641</name>
    <dbReference type="NCBI Taxonomy" id="1183425"/>
    <lineage>
        <taxon>Bacteria</taxon>
        <taxon>Pseudomonadati</taxon>
        <taxon>Pseudomonadota</taxon>
        <taxon>Alphaproteobacteria</taxon>
        <taxon>Hyphomicrobiales</taxon>
        <taxon>Rhizobiaceae</taxon>
        <taxon>Rhizobium/Agrobacterium group</taxon>
        <taxon>Agrobacterium</taxon>
    </lineage>
</organism>
<gene>
    <name evidence="2" type="ORF">AGR7A_Lc120647</name>
</gene>
<keyword evidence="3" id="KW-1185">Reference proteome</keyword>
<proteinExistence type="predicted"/>
<sequence length="57" mass="6555">MIPALCSNCYQFLVRSEYARFAGLLTALSYTLARILALLGYKSRTRRCGLSILPRRW</sequence>
<comment type="caution">
    <text evidence="2">The sequence shown here is derived from an EMBL/GenBank/DDBJ whole genome shotgun (WGS) entry which is preliminary data.</text>
</comment>